<gene>
    <name evidence="11" type="primary">foxh1</name>
</gene>
<organism evidence="11">
    <name type="scientific">Xenopus tropicalis</name>
    <name type="common">Western clawed frog</name>
    <name type="synonym">Silurana tropicalis</name>
    <dbReference type="NCBI Taxonomy" id="8364"/>
    <lineage>
        <taxon>Eukaryota</taxon>
        <taxon>Metazoa</taxon>
        <taxon>Chordata</taxon>
        <taxon>Craniata</taxon>
        <taxon>Vertebrata</taxon>
        <taxon>Euteleostomi</taxon>
        <taxon>Amphibia</taxon>
        <taxon>Batrachia</taxon>
        <taxon>Anura</taxon>
        <taxon>Pipoidea</taxon>
        <taxon>Pipidae</taxon>
        <taxon>Xenopodinae</taxon>
        <taxon>Xenopus</taxon>
        <taxon>Silurana</taxon>
    </lineage>
</organism>
<evidence type="ECO:0000256" key="5">
    <source>
        <dbReference type="ARBA" id="ARBA00023163"/>
    </source>
</evidence>
<dbReference type="GeneTree" id="ENSGT00940000159537"/>
<proteinExistence type="predicted"/>
<dbReference type="InterPro" id="IPR036388">
    <property type="entry name" value="WH-like_DNA-bd_sf"/>
</dbReference>
<evidence type="ECO:0000256" key="2">
    <source>
        <dbReference type="ARBA" id="ARBA00023015"/>
    </source>
</evidence>
<dbReference type="PRINTS" id="PR00053">
    <property type="entry name" value="FORKHEAD"/>
</dbReference>
<evidence type="ECO:0000256" key="7">
    <source>
        <dbReference type="ARBA" id="ARBA00023242"/>
    </source>
</evidence>
<feature type="compositionally biased region" description="Polar residues" evidence="9">
    <location>
        <begin position="375"/>
        <end position="388"/>
    </location>
</feature>
<evidence type="ECO:0000256" key="3">
    <source>
        <dbReference type="ARBA" id="ARBA00023125"/>
    </source>
</evidence>
<reference evidence="11" key="2">
    <citation type="submission" date="2020-05" db="UniProtKB">
        <authorList>
            <consortium name="Ensembl"/>
        </authorList>
    </citation>
    <scope>IDENTIFICATION</scope>
</reference>
<dbReference type="InParanoid" id="A0A6I8RY33"/>
<dbReference type="GO" id="GO:0001702">
    <property type="term" value="P:gastrulation with mouth forming second"/>
    <property type="evidence" value="ECO:0007669"/>
    <property type="project" value="UniProtKB-ARBA"/>
</dbReference>
<dbReference type="CDD" id="cd20022">
    <property type="entry name" value="FH_FOXH"/>
    <property type="match status" value="1"/>
</dbReference>
<dbReference type="GO" id="GO:0045944">
    <property type="term" value="P:positive regulation of transcription by RNA polymerase II"/>
    <property type="evidence" value="ECO:0007669"/>
    <property type="project" value="UniProtKB-ARBA"/>
</dbReference>
<dbReference type="SUPFAM" id="SSF46785">
    <property type="entry name" value="Winged helix' DNA-binding domain"/>
    <property type="match status" value="1"/>
</dbReference>
<dbReference type="InterPro" id="IPR001766">
    <property type="entry name" value="Fork_head_dom"/>
</dbReference>
<dbReference type="SMART" id="SM00339">
    <property type="entry name" value="FH"/>
    <property type="match status" value="1"/>
</dbReference>
<feature type="region of interest" description="Disordered" evidence="9">
    <location>
        <begin position="307"/>
        <end position="399"/>
    </location>
</feature>
<dbReference type="PANTHER" id="PTHR47316">
    <property type="entry name" value="FORKHEAD BOX PROTEIN H1"/>
    <property type="match status" value="1"/>
</dbReference>
<dbReference type="Gene3D" id="1.10.10.10">
    <property type="entry name" value="Winged helix-like DNA-binding domain superfamily/Winged helix DNA-binding domain"/>
    <property type="match status" value="1"/>
</dbReference>
<evidence type="ECO:0000256" key="1">
    <source>
        <dbReference type="ARBA" id="ARBA00004123"/>
    </source>
</evidence>
<comment type="subcellular location">
    <subcellularLocation>
        <location evidence="1 8">Nucleus</location>
    </subcellularLocation>
</comment>
<reference evidence="11" key="1">
    <citation type="journal article" date="2010" name="Science">
        <title>The genome of the Western clawed frog Xenopus tropicalis.</title>
        <authorList>
            <person name="Hellsten U."/>
            <person name="Harland R.M."/>
            <person name="Gilchrist M.J."/>
            <person name="Hendrix D."/>
            <person name="Jurka J."/>
            <person name="Kapitonov V."/>
            <person name="Ovcharenko I."/>
            <person name="Putnam N.H."/>
            <person name="Shu S."/>
            <person name="Taher L."/>
            <person name="Blitz I.L."/>
            <person name="Blumberg B."/>
            <person name="Dichmann D.S."/>
            <person name="Dubchak I."/>
            <person name="Amaya E."/>
            <person name="Detter J.C."/>
            <person name="Fletcher R."/>
            <person name="Gerhard D.S."/>
            <person name="Goodstein D."/>
            <person name="Graves T."/>
            <person name="Grigoriev I.V."/>
            <person name="Grimwood J."/>
            <person name="Kawashima T."/>
            <person name="Lindquist E."/>
            <person name="Lucas S.M."/>
            <person name="Mead P.E."/>
            <person name="Mitros T."/>
            <person name="Ogino H."/>
            <person name="Ohta Y."/>
            <person name="Poliakov A.V."/>
            <person name="Pollet N."/>
            <person name="Robert J."/>
            <person name="Salamov A."/>
            <person name="Sater A.K."/>
            <person name="Schmutz J."/>
            <person name="Terry A."/>
            <person name="Vize P.D."/>
            <person name="Warren W.C."/>
            <person name="Wells D."/>
            <person name="Wills A."/>
            <person name="Wilson R.K."/>
            <person name="Zimmerman L.B."/>
            <person name="Zorn A.M."/>
            <person name="Grainger R."/>
            <person name="Grammer T."/>
            <person name="Khokha M.K."/>
            <person name="Richardson P.M."/>
            <person name="Rokhsar D.S."/>
        </authorList>
    </citation>
    <scope>NUCLEOTIDE SEQUENCE [LARGE SCALE GENOMIC DNA]</scope>
    <source>
        <strain evidence="11">Nigerian</strain>
    </source>
</reference>
<dbReference type="PROSITE" id="PS00658">
    <property type="entry name" value="FORK_HEAD_2"/>
    <property type="match status" value="1"/>
</dbReference>
<dbReference type="PANTHER" id="PTHR47316:SF2">
    <property type="entry name" value="FORKHEAD BOX PROTEIN H1"/>
    <property type="match status" value="1"/>
</dbReference>
<evidence type="ECO:0000313" key="11">
    <source>
        <dbReference type="Ensembl" id="ENSXETP00000087603"/>
    </source>
</evidence>
<keyword evidence="5" id="KW-0804">Transcription</keyword>
<dbReference type="InterPro" id="IPR052327">
    <property type="entry name" value="Activin_resp_transcr_regulator"/>
</dbReference>
<dbReference type="Bgee" id="ENSXETG00000020879">
    <property type="expression patterns" value="Expressed in 4-cell stage embryo and 13 other cell types or tissues"/>
</dbReference>
<keyword evidence="6" id="KW-0217">Developmental protein</keyword>
<feature type="region of interest" description="Disordered" evidence="9">
    <location>
        <begin position="55"/>
        <end position="103"/>
    </location>
</feature>
<dbReference type="Xenbase" id="XB-GENE-1194372">
    <property type="gene designation" value="foxh1"/>
</dbReference>
<dbReference type="InterPro" id="IPR047511">
    <property type="entry name" value="FH_FOXH1"/>
</dbReference>
<accession>A0A6I8RY33</accession>
<dbReference type="GO" id="GO:0007179">
    <property type="term" value="P:transforming growth factor beta receptor signaling pathway"/>
    <property type="evidence" value="ECO:0007669"/>
    <property type="project" value="UniProtKB-ARBA"/>
</dbReference>
<evidence type="ECO:0000256" key="8">
    <source>
        <dbReference type="PROSITE-ProRule" id="PRU00089"/>
    </source>
</evidence>
<dbReference type="GO" id="GO:0032444">
    <property type="term" value="C:activin responsive factor complex"/>
    <property type="evidence" value="ECO:0007669"/>
    <property type="project" value="UniProtKB-ARBA"/>
</dbReference>
<feature type="compositionally biased region" description="Low complexity" evidence="9">
    <location>
        <begin position="322"/>
        <end position="339"/>
    </location>
</feature>
<feature type="compositionally biased region" description="Polar residues" evidence="9">
    <location>
        <begin position="73"/>
        <end position="84"/>
    </location>
</feature>
<keyword evidence="2" id="KW-0805">Transcription regulation</keyword>
<feature type="DNA-binding region" description="Fork-head" evidence="8">
    <location>
        <begin position="110"/>
        <end position="188"/>
    </location>
</feature>
<evidence type="ECO:0000256" key="4">
    <source>
        <dbReference type="ARBA" id="ARBA00023159"/>
    </source>
</evidence>
<dbReference type="Pfam" id="PF00250">
    <property type="entry name" value="Forkhead"/>
    <property type="match status" value="1"/>
</dbReference>
<evidence type="ECO:0000256" key="6">
    <source>
        <dbReference type="ARBA" id="ARBA00023218"/>
    </source>
</evidence>
<dbReference type="GO" id="GO:0043565">
    <property type="term" value="F:sequence-specific DNA binding"/>
    <property type="evidence" value="ECO:0007669"/>
    <property type="project" value="InterPro"/>
</dbReference>
<dbReference type="Ensembl" id="ENSXETT00000097620">
    <property type="protein sequence ID" value="ENSXETP00000087603"/>
    <property type="gene ID" value="ENSXETG00000020879"/>
</dbReference>
<dbReference type="PROSITE" id="PS50039">
    <property type="entry name" value="FORK_HEAD_3"/>
    <property type="match status" value="1"/>
</dbReference>
<dbReference type="AlphaFoldDB" id="A0A6I8RY33"/>
<sequence length="526" mass="58561">MRDPSSLYAGFPVGSQYESVEPPSLALLSSIYQEQVPAAPGHSYEQCAQPWPPLYREGGTWSPDRGSMHGLSPGTQEGSCTQAEGTKDSLGGDETLSRKSKKKNYHRYAKPPYSYLAMIALVIQNSPEKRLKLSQILKEVSTLFPFFKGDYMGWKDSIRHNLSSNDCFKKVLKDPGKPQAKGNFWTVDVSRIPLDAMKLQNTALTRGGSDYFVQDLAPYILHNYKYEHNVGVYAPHHMPSHASSLPLAEDPHQTNTGGKLNTSFMIDSLLNDLQDVDLPDVPRNIESQRISPAVAINNMWSSAPLLYPQSKPTRNGRGPGFSASHSTYSSSSSSISTISPVGFQETQERSEDLLGRQTQRLGFPTKRPREDDGCSTPSSDTDAGNYSPTEPPKKMPLLSLDLPTSYTKSVAPNVVAPPSVLPFFHFPRFTYYNYGPSPYMTPPYWGFPRPTNPGGDSPRGPQTSLDLDNMLKTVPPNKSVFDVLTSHPGDLVQIRRRASFRLRGRRLTQSKFRFFNTFSTPIRVRL</sequence>
<dbReference type="FunFam" id="1.10.10.10:FF:000278">
    <property type="entry name" value="Forkhead box protein H1"/>
    <property type="match status" value="1"/>
</dbReference>
<protein>
    <submittedName>
        <fullName evidence="11">Forkhead box protein H1</fullName>
    </submittedName>
</protein>
<keyword evidence="6" id="KW-0306">Gastrulation</keyword>
<dbReference type="GO" id="GO:0046332">
    <property type="term" value="F:SMAD binding"/>
    <property type="evidence" value="ECO:0007669"/>
    <property type="project" value="UniProtKB-ARBA"/>
</dbReference>
<dbReference type="FunCoup" id="A0A6I8RY33">
    <property type="interactions" value="411"/>
</dbReference>
<evidence type="ECO:0000256" key="9">
    <source>
        <dbReference type="SAM" id="MobiDB-lite"/>
    </source>
</evidence>
<feature type="domain" description="Fork-head" evidence="10">
    <location>
        <begin position="110"/>
        <end position="188"/>
    </location>
</feature>
<dbReference type="InterPro" id="IPR036390">
    <property type="entry name" value="WH_DNA-bd_sf"/>
</dbReference>
<name>A0A6I8RY33_XENTR</name>
<keyword evidence="7 8" id="KW-0539">Nucleus</keyword>
<keyword evidence="3 8" id="KW-0238">DNA-binding</keyword>
<evidence type="ECO:0000259" key="10">
    <source>
        <dbReference type="PROSITE" id="PS50039"/>
    </source>
</evidence>
<dbReference type="GO" id="GO:0003700">
    <property type="term" value="F:DNA-binding transcription factor activity"/>
    <property type="evidence" value="ECO:0007669"/>
    <property type="project" value="InterPro"/>
</dbReference>
<keyword evidence="4" id="KW-0010">Activator</keyword>
<dbReference type="InterPro" id="IPR030456">
    <property type="entry name" value="TF_fork_head_CS_2"/>
</dbReference>